<gene>
    <name evidence="1" type="ORF">SAMN04487752_0145</name>
</gene>
<dbReference type="Proteomes" id="UP000199481">
    <property type="component" value="Unassembled WGS sequence"/>
</dbReference>
<dbReference type="AlphaFoldDB" id="A0A1H0XIL2"/>
<dbReference type="OrthoDB" id="9795355at2"/>
<dbReference type="InterPro" id="IPR037481">
    <property type="entry name" value="LacX"/>
</dbReference>
<sequence length="296" mass="33695">MITIENDYLSIAIKEKGAELAKVYNKVDTFNYLWTGDSQYWGRHAPVLFPIIGKLNQDTYTIGQKEYTMSQHGFARDFDFELISKSDDHALFCLSDNEQTQKMYPFKFKLEINYVLEGKKLSVQYTVENLSETNKLPFALGAHPGFNVPLNDEGGFSDYNLSFEPDLKNPVQVLEIDDGPFPFITGNNKNLTLVKDNVLNLEYTTFDNGLLIIDEAIKTVTLSSKLSKSSITLEVSDFPYLTLWTLENKQAPFLCIEPFYGLPDKVGKMGNLYDKKGNCILAPLDTKEMQFSMIFE</sequence>
<dbReference type="RefSeq" id="WP_089974396.1">
    <property type="nucleotide sequence ID" value="NZ_CP084918.1"/>
</dbReference>
<dbReference type="InterPro" id="IPR011013">
    <property type="entry name" value="Gal_mutarotase_sf_dom"/>
</dbReference>
<name>A0A1H0XIL2_9LACT</name>
<evidence type="ECO:0000313" key="2">
    <source>
        <dbReference type="Proteomes" id="UP000199481"/>
    </source>
</evidence>
<dbReference type="InterPro" id="IPR008183">
    <property type="entry name" value="Aldose_1/G6P_1-epimerase"/>
</dbReference>
<proteinExistence type="predicted"/>
<dbReference type="GO" id="GO:0016853">
    <property type="term" value="F:isomerase activity"/>
    <property type="evidence" value="ECO:0007669"/>
    <property type="project" value="InterPro"/>
</dbReference>
<dbReference type="Pfam" id="PF01263">
    <property type="entry name" value="Aldose_epim"/>
    <property type="match status" value="1"/>
</dbReference>
<dbReference type="SUPFAM" id="SSF74650">
    <property type="entry name" value="Galactose mutarotase-like"/>
    <property type="match status" value="1"/>
</dbReference>
<dbReference type="Gene3D" id="2.70.98.10">
    <property type="match status" value="1"/>
</dbReference>
<dbReference type="InterPro" id="IPR014718">
    <property type="entry name" value="GH-type_carb-bd"/>
</dbReference>
<dbReference type="GO" id="GO:0030246">
    <property type="term" value="F:carbohydrate binding"/>
    <property type="evidence" value="ECO:0007669"/>
    <property type="project" value="InterPro"/>
</dbReference>
<organism evidence="1 2">
    <name type="scientific">Carnobacterium viridans</name>
    <dbReference type="NCBI Taxonomy" id="174587"/>
    <lineage>
        <taxon>Bacteria</taxon>
        <taxon>Bacillati</taxon>
        <taxon>Bacillota</taxon>
        <taxon>Bacilli</taxon>
        <taxon>Lactobacillales</taxon>
        <taxon>Carnobacteriaceae</taxon>
        <taxon>Carnobacterium</taxon>
    </lineage>
</organism>
<dbReference type="GO" id="GO:0005975">
    <property type="term" value="P:carbohydrate metabolic process"/>
    <property type="evidence" value="ECO:0007669"/>
    <property type="project" value="InterPro"/>
</dbReference>
<evidence type="ECO:0000313" key="1">
    <source>
        <dbReference type="EMBL" id="SDQ02629.1"/>
    </source>
</evidence>
<reference evidence="2" key="1">
    <citation type="submission" date="2016-10" db="EMBL/GenBank/DDBJ databases">
        <authorList>
            <person name="Varghese N."/>
            <person name="Submissions S."/>
        </authorList>
    </citation>
    <scope>NUCLEOTIDE SEQUENCE [LARGE SCALE GENOMIC DNA]</scope>
    <source>
        <strain evidence="2">MPL-11</strain>
    </source>
</reference>
<accession>A0A1H0XIL2</accession>
<dbReference type="EMBL" id="FNJW01000003">
    <property type="protein sequence ID" value="SDQ02629.1"/>
    <property type="molecule type" value="Genomic_DNA"/>
</dbReference>
<keyword evidence="2" id="KW-1185">Reference proteome</keyword>
<dbReference type="CDD" id="cd09024">
    <property type="entry name" value="Aldose_epim_lacX"/>
    <property type="match status" value="1"/>
</dbReference>
<protein>
    <submittedName>
        <fullName evidence="1">Galactose mutarotase</fullName>
    </submittedName>
</protein>